<dbReference type="InterPro" id="IPR027417">
    <property type="entry name" value="P-loop_NTPase"/>
</dbReference>
<dbReference type="HOGENOM" id="CLU_222718_0_0_1"/>
<feature type="domain" description="AAA+ ATPase" evidence="2">
    <location>
        <begin position="2013"/>
        <end position="2208"/>
    </location>
</feature>
<dbReference type="KEGG" id="tet:TTHERM_00006050"/>
<name>Q22SD1_TETTS</name>
<feature type="coiled-coil region" evidence="1">
    <location>
        <begin position="1352"/>
        <end position="1379"/>
    </location>
</feature>
<dbReference type="GO" id="GO:0004842">
    <property type="term" value="F:ubiquitin-protein transferase activity"/>
    <property type="evidence" value="ECO:0007669"/>
    <property type="project" value="InterPro"/>
</dbReference>
<dbReference type="Proteomes" id="UP000009168">
    <property type="component" value="Unassembled WGS sequence"/>
</dbReference>
<dbReference type="EMBL" id="GG662845">
    <property type="protein sequence ID" value="EAR87841.2"/>
    <property type="molecule type" value="Genomic_DNA"/>
</dbReference>
<dbReference type="PANTHER" id="PTHR22605:SF1">
    <property type="entry name" value="RZ-TYPE DOMAIN-CONTAINING PROTEIN"/>
    <property type="match status" value="1"/>
</dbReference>
<dbReference type="GO" id="GO:0016887">
    <property type="term" value="F:ATP hydrolysis activity"/>
    <property type="evidence" value="ECO:0007669"/>
    <property type="project" value="InterPro"/>
</dbReference>
<dbReference type="RefSeq" id="XP_001008086.2">
    <property type="nucleotide sequence ID" value="XM_001008086.2"/>
</dbReference>
<dbReference type="InParanoid" id="Q22SD1"/>
<dbReference type="InterPro" id="IPR011704">
    <property type="entry name" value="ATPase_dyneun-rel_AAA"/>
</dbReference>
<evidence type="ECO:0000313" key="4">
    <source>
        <dbReference type="Proteomes" id="UP000009168"/>
    </source>
</evidence>
<dbReference type="InterPro" id="IPR003593">
    <property type="entry name" value="AAA+_ATPase"/>
</dbReference>
<reference evidence="4" key="1">
    <citation type="journal article" date="2006" name="PLoS Biol.">
        <title>Macronuclear genome sequence of the ciliate Tetrahymena thermophila, a model eukaryote.</title>
        <authorList>
            <person name="Eisen J.A."/>
            <person name="Coyne R.S."/>
            <person name="Wu M."/>
            <person name="Wu D."/>
            <person name="Thiagarajan M."/>
            <person name="Wortman J.R."/>
            <person name="Badger J.H."/>
            <person name="Ren Q."/>
            <person name="Amedeo P."/>
            <person name="Jones K.M."/>
            <person name="Tallon L.J."/>
            <person name="Delcher A.L."/>
            <person name="Salzberg S.L."/>
            <person name="Silva J.C."/>
            <person name="Haas B.J."/>
            <person name="Majoros W.H."/>
            <person name="Farzad M."/>
            <person name="Carlton J.M."/>
            <person name="Smith R.K. Jr."/>
            <person name="Garg J."/>
            <person name="Pearlman R.E."/>
            <person name="Karrer K.M."/>
            <person name="Sun L."/>
            <person name="Manning G."/>
            <person name="Elde N.C."/>
            <person name="Turkewitz A.P."/>
            <person name="Asai D.J."/>
            <person name="Wilkes D.E."/>
            <person name="Wang Y."/>
            <person name="Cai H."/>
            <person name="Collins K."/>
            <person name="Stewart B.A."/>
            <person name="Lee S.R."/>
            <person name="Wilamowska K."/>
            <person name="Weinberg Z."/>
            <person name="Ruzzo W.L."/>
            <person name="Wloga D."/>
            <person name="Gaertig J."/>
            <person name="Frankel J."/>
            <person name="Tsao C.-C."/>
            <person name="Gorovsky M.A."/>
            <person name="Keeling P.J."/>
            <person name="Waller R.F."/>
            <person name="Patron N.J."/>
            <person name="Cherry J.M."/>
            <person name="Stover N.A."/>
            <person name="Krieger C.J."/>
            <person name="del Toro C."/>
            <person name="Ryder H.F."/>
            <person name="Williamson S.C."/>
            <person name="Barbeau R.A."/>
            <person name="Hamilton E.P."/>
            <person name="Orias E."/>
        </authorList>
    </citation>
    <scope>NUCLEOTIDE SEQUENCE [LARGE SCALE GENOMIC DNA]</scope>
    <source>
        <strain evidence="4">SB210</strain>
    </source>
</reference>
<accession>Q22SD1</accession>
<dbReference type="CDD" id="cd00009">
    <property type="entry name" value="AAA"/>
    <property type="match status" value="1"/>
</dbReference>
<dbReference type="Gene3D" id="3.40.50.300">
    <property type="entry name" value="P-loop containing nucleotide triphosphate hydrolases"/>
    <property type="match status" value="2"/>
</dbReference>
<dbReference type="Pfam" id="PF07728">
    <property type="entry name" value="AAA_5"/>
    <property type="match status" value="1"/>
</dbReference>
<evidence type="ECO:0000259" key="2">
    <source>
        <dbReference type="SMART" id="SM00382"/>
    </source>
</evidence>
<dbReference type="OrthoDB" id="313566at2759"/>
<proteinExistence type="predicted"/>
<dbReference type="PANTHER" id="PTHR22605">
    <property type="entry name" value="RZ-TYPE DOMAIN-CONTAINING PROTEIN"/>
    <property type="match status" value="1"/>
</dbReference>
<evidence type="ECO:0000256" key="1">
    <source>
        <dbReference type="SAM" id="Coils"/>
    </source>
</evidence>
<gene>
    <name evidence="3" type="ORF">TTHERM_00006050</name>
</gene>
<dbReference type="GO" id="GO:0005524">
    <property type="term" value="F:ATP binding"/>
    <property type="evidence" value="ECO:0007669"/>
    <property type="project" value="InterPro"/>
</dbReference>
<dbReference type="STRING" id="312017.Q22SD1"/>
<protein>
    <submittedName>
        <fullName evidence="3">AAA domain, dynein subfamily protein</fullName>
    </submittedName>
</protein>
<dbReference type="SMART" id="SM00382">
    <property type="entry name" value="AAA"/>
    <property type="match status" value="2"/>
</dbReference>
<dbReference type="InterPro" id="IPR031248">
    <property type="entry name" value="RNF213"/>
</dbReference>
<feature type="coiled-coil region" evidence="1">
    <location>
        <begin position="1292"/>
        <end position="1319"/>
    </location>
</feature>
<keyword evidence="1" id="KW-0175">Coiled coil</keyword>
<sequence>MDRIEEKESNRIVFWLFIDGLNKYEKDLVIQFRQKDNKNYPLSPTHLHHDIFMISLKQNDIIHDYNKLQYRYIIKDYKAKEITREIPLKKKYEQVIHIFDTPDEFTNKYFIGLLGQDLLIQNNKEQSLLKFIQPNTSIMILNHLRDFIDEYKFPQLFYKFYEYSIKIIIQKLYNFRNYEEDIELYFNFLDLMNRQDQIKYIKTQNIVEIARSLSQYFMIFMKSYQLDQNNSKRLRHKLIDLYSQNTNFEQRINILLSDHCVWTDEEASNHINKKEYNQILLQYPNQYIEFFSKQTANYKDLFIEQIKRIIMLLAENKNENIISVLKTQKDIFRKLPKSVINKLQNQLFEIKNDIYYKQKVQEIFDNMKDIVEFFNIPKYQLKRQVISTLSCLKHSSTEEKTLDFFIQTCMQYKIDVFSFEFLEHRFTMQYYYNQQLMESFIEQIIEINPFTNLKPILKKFYDKYTEYVQSQKIVDIIKLKTKYVGYLQKLYAKQKLILQKRESKSKQNQSDHIIKSNIDQLQKSSVSSQQKDLNISDNQWSNDILTDDRIKQMKEEQKQASELEGNQSILVEEKNLKEDLHKRQREISLTEESVKQFEQQLYIIVERIMTNTATKNLIEVTNLNELNEQERQLFDSIKDNISYLRMKRENQNESDFFKNYSEAKYYKGSDKDLTTVFNIFDQLAIERVNQLLENRQIYHIFGSSFINRFLPICDKSLKFYKVVEENVKKVNQSISQGLYNTEQIKEVCAQNFYEQIMDQFDIQANKQQLQEQIKQIENKDKNYRIFFYKFEEYLTEYYEIIQKTKISQLQLSQIPQFFQQFQQFDILSNKFLEVNNSKIVQSICTQLNTYQCNQTLKEIEQIKQQQDQVLQLGNLKTQIYQIRMANFSEMLFKLIENLYIFSNVIYGCDKGSIKNLDELNKIATLLLSNFIRQEENQQNQNSLLMMQQNIQNQENQQIIKQDQQQLQGYTLFNTEVSLNNLKPYFGDGLDEIIQNIKEFHSILGVQADLYQTEQNFKKCFTSTFYLDCFSIIQEVAETLKLDWKLQENVQMKSLQSLLLNYKDLKNQPIKVVMQIEISQQIIQDYQVIAREKDIQRNMELLIKSQHIIEHSKQNKVNNISYLDMRDFIGDNDYDLSSFLTVLNEFAQFFLELSETQSEIINNKKSILKAMIQLNNVIQNQIKTDSRVSQWEEIIKNFHKIASIQNNIDKKKSYLNLLKKMYTDGKTTIEIDNLRSQVTYLIECDQKCYSEQEINEISSRVLIEKNSIKAIFGQEKQQISQSQQKLTMANPNLNQEKLQILQQEQKMEKFKKQLELTQDLKQIIQEMISYGYFLFEKKQYIYNNKNNYYLQNMIDMNQQLQKFQNLLKDWKNEIERVTRKYPKFTFISYSYYPIIDQYLSKSIFEADLSQSLKQIIQYQVQTSPFNNRNINNIFQNYKNCEQQLKLDQIASFITSNQFENDQGGMMRISEKRIKLIQYSTSKEALYYLLAYNQNPINMKSEYFLFCDKKTCIQDVQLFIQRYKYLNQNQPMNFFLIINSSSINSYFSELTNLQNEYQYSNNFYILIKKDFYDDRLNLIQQDFGYQNKAQNIENLKKQQHIKQIYKNACFFTSSEPGAGKTFAVKLKSQQYKKQLIRIPTNGDGDKDSLIKYLMKNIQDNSDQQRIYHIDLYENDHLDLDFTLFEMIILKSINFNSKSFLDLGSQSVFLVEINNTLRNSLVDQIHIKDYFEVNQVTFNINSFNILSFEEKHNQAAALTVFKYLKSIKIQQTSNNNTYFDQQQNIDELQKIKSIDTILFSKLLDEYLVQYLNTNQINPNFWQINNFINLFGSEMQKMENSAYLQIPIVERAQLRLGLRTIIINKSFELCRKVSLSCLKNTYNQSNSVSNEQLLTNKAGSLIPFSSFLQDFVTFQEQDEACITSFFQNAETTPQPIKDMYAQYKLQLLHFDQEQRPEVLVNWLILLCNQHIQNFYKNQKEITFDKISNTELSKEVEKIIIQKDNFFKIAMIFMRIRSLTPIIIMGEAGIGKTALIRLLSLIMEANFNTKIIHGGVTEEEVIEFIEQSEAQLRNNSKKKTVLFFDEVNTNKLVCGLFKEIIVDRYLKGRKLHPNIIPIAALNPYKLKSEEQQKIIQIQIHGGIKQDLVNKIKGSDLEYTVNPIPDSMYSFSWNYGGLNQNDEKTYIQQILLQMNKELQLNSKVSYKIEMIKNTISELVFLSQEYMRKLMGTISACSLRDVKRFVTLLKNNINFLKTCSNLSQKNSLKIQDQNIQILAVYLSFYINYCVRIPLQEKREEYLKLLTNHYREFTNNQMQSEFDFVEKFLINQIDVPLGIAKNYSLRQNAFILFICIVNKIPVCLIGPPGSSKTLSLRLLIQSMQGVNSRSELFKKYPALMPQYYQGHIQSTSERIMEVFEQASKKQQGFNSKEVGNQNLSLVYIDEIGLAEISPHNPLKVLHATLEKPDIAVSCISNWPLDASKMNRMLTVYRMDINTQQLVETFQSIFEEIKDQQKDKLMINMLNESQLNCQEIQQKIANIYLNYLKNLKDHDKKYESFHGPRDFFSACKQICAEEINFFQSEQRCDQSSNSIKSLNDRIIKAFYRHFSGLEASQQLLQKQFIELNMNHSYEFRPSELIEQNLMEEPKFFTSRHLMVISDDIQNAMTFLKSKLSSREHQFFIGSDFADDKKMQACYNVINKIVSCIEKGMVVTLLNLDNIYQSLYEVLNQSYRYYNGKYFCKISFGAESSNIEVSQNFKLILLVNQNQIHRMDGPLLNRFEKHLLKDNMILSGDDADNIQILQKNFKQVEDYFCQHEKIAQTRYPLFKFTNKDSVVQNYYLQYKLQKEKAVGSNKDCKITDEEQEKIFMRIFNLTNFLSVFLKRDQPYINTMLDSYEKSEYHYSLSGFIQNRIYNQNINEHLISEWAYFQQKNKIKECQVRQFAVISQQTFITDSITSKLDVITLSQIVSEQDLVKKLTNFLNRGLPQIPQVQTKRFQTTFAQKKNMTDCLDDKYNSKQLQSDIKFMHNPIRVDQDILIVTGDMSKSGGDSYDRIVFTMHKIDECVDQFLANTKDQSVDSQNYSLQLNIIFVLKVEESYKMIPVEGRWENHSIEDLTPFHQFYNQQQDIGQLELNREIKQKLSMQNIMNDKNIQIQNVIGLDVITRFFIENDQQIFANAYRVIQYFPSSEINESEYKVEKLNQITKIFMEKYKDALIPIISQISYKIMKYQYSIDTFNGLVINYMIPKGFSVQSSSFHSCILAALEKIIETSITIIIYDLESNKLTYGMFKCEVPQFIQHSKSQINQIPDKYKSSSQDYLNPLKMCKNVVISESQEIFRVLNSYQMTIKHLKENIIEGQNELFQKMYKSVRENLRSYENILYLFSEQILMDILDENPGQINKIDIQIAQIILLIRKRIDRIDISEIQEQEQVNIKPFQSSQDTIIAIFLTLFILEDEIKDIRDFVEYYQLSIDNLRDEFVEMNRNNNLQFVQSIDLLKQMIIQRMFETVKPTSRYVQENKLLNQNYPAFTKLFLEYVDKNNTSYQYQHMKNQIVLVNIICEEFSEILVKKNLLINMKFDNIISLDYKELTEMRELFQVFYQDLYQEMRQSNIQNQQVYDNKQFIYKWNDFLKTLIISSTENNYYRIFSPHIIKILLQLEFDERDMHSCLSLQFRVFLNRVFKQISQCLSFESVQKSFCLDLQELFSDKNGQPYHIEYYTFQQFSETIQNCVYSYLLNEKANENIEFLFTLIEHEFSSLQTLQKVIYLSIFREFVYQMINVDDISKSLLAQKIYECSKNSMEVEDQYQNCYTTLDEQLQKYFLKLNYQPFQNFIIKNLLFFKKSIINFMNESFYLKNCNWLLNYIQDQFNYNQIYEISYQNQQLIAIQNKQQSLENMIFQQIPNCQNVFKELYNGIIQQDKYYPFNLQNYVQSKIDFYNVQQGDNLKSLYQCFLCRNFIVVDNNNQQFNNINVQCLSCLSNLSLNNQNEAILILNGLENKIGLRQSVQQQIGFCLRLDQITLCYNVNQQLPEIQALFNMLYHICLKLSLNLNPYNQLKQVTKIQYYTYDKQNNTVVTQEKSILLINKILNIPIEFDFMQYIDNQIYLSIETFQFIINQKRQYNQCKVMYLIKYLTEYLMHSNIQVTQLANQTQQNMAIQNQILIKMQEFDQLYSYQFAILSEDLSHCNLTQQTYIQSHPISLRLIYKNKDDNIIQNMKLNHQQNLQQYFPILLEYLDFDYLNFIHNSLKNFVIFYQQIIIYFSNQFEVTEAYKLTLKDALNKLKLDVSDQFYNWYLEQFVPCWNSVLQQIQNQCQDQQNLNQFLKKIDAKTQLLDLIYSSKYNTMFSAMLEYLCSIQNQLIQKLITYCQQNQQTPHVNKLYKDIWIQFLNRQGSQKTYGLQDIKPDLDIIKVPEKDLVEKFICQGQEYGDYIYNRKLYEFDSLQTSVIKSIFKKARLINLEKSIQFQFLLSFNELSPQNNEMTIPQEKIQQDIVQNLKQLLIDQDLVKEAYNKMLTIQSFFKSSPIQQSETSLSTAMKQINMNFNFQKLQNILEKCLLLKHLKDFIKLLEELNMNKFVQFCNLSYRVIQQNEIFNQLLQYIFSNQNLLTDFKLSIGRIIIRFLSSEKVQIDPQLSLLNIFQDQQFKIGCESQYFASQEFKNQIQPFKVCNCYQIYELITFYQGFEFKKTNLVQADGLFLENFTDDVFKKSIRELTLQQNQNK</sequence>
<keyword evidence="4" id="KW-1185">Reference proteome</keyword>
<feature type="domain" description="AAA+ ATPase" evidence="2">
    <location>
        <begin position="2350"/>
        <end position="2487"/>
    </location>
</feature>
<organism evidence="3 4">
    <name type="scientific">Tetrahymena thermophila (strain SB210)</name>
    <dbReference type="NCBI Taxonomy" id="312017"/>
    <lineage>
        <taxon>Eukaryota</taxon>
        <taxon>Sar</taxon>
        <taxon>Alveolata</taxon>
        <taxon>Ciliophora</taxon>
        <taxon>Intramacronucleata</taxon>
        <taxon>Oligohymenophorea</taxon>
        <taxon>Hymenostomatida</taxon>
        <taxon>Tetrahymenina</taxon>
        <taxon>Tetrahymenidae</taxon>
        <taxon>Tetrahymena</taxon>
    </lineage>
</organism>
<dbReference type="SUPFAM" id="SSF52540">
    <property type="entry name" value="P-loop containing nucleoside triphosphate hydrolases"/>
    <property type="match status" value="2"/>
</dbReference>
<dbReference type="GeneID" id="7832642"/>
<feature type="coiled-coil region" evidence="1">
    <location>
        <begin position="553"/>
        <end position="600"/>
    </location>
</feature>
<evidence type="ECO:0000313" key="3">
    <source>
        <dbReference type="EMBL" id="EAR87841.2"/>
    </source>
</evidence>